<sequence length="77" mass="8782">MKAKLLEVYWHEKQPIYALCSDSVFRFASAGADNSIRVWTFSDSYQIVHLSSLHKHTKAVNSISFHPKGFPLVFANL</sequence>
<accession>A0A098VQS8</accession>
<evidence type="ECO:0000313" key="3">
    <source>
        <dbReference type="Proteomes" id="UP000029725"/>
    </source>
</evidence>
<dbReference type="RefSeq" id="XP_013238513.1">
    <property type="nucleotide sequence ID" value="XM_013383059.1"/>
</dbReference>
<dbReference type="VEuPathDB" id="MicrosporidiaDB:DI09_213p50"/>
<dbReference type="PANTHER" id="PTHR15271">
    <property type="entry name" value="CHROMATIN ASSEMBLY FACTOR 1 SUBUNIT B"/>
    <property type="match status" value="1"/>
</dbReference>
<dbReference type="Proteomes" id="UP000029725">
    <property type="component" value="Unassembled WGS sequence"/>
</dbReference>
<evidence type="ECO:0000313" key="1">
    <source>
        <dbReference type="EMBL" id="KGG51315.1"/>
    </source>
</evidence>
<keyword evidence="3" id="KW-1185">Reference proteome</keyword>
<proteinExistence type="predicted"/>
<evidence type="ECO:0000313" key="2">
    <source>
        <dbReference type="EMBL" id="KGG52077.1"/>
    </source>
</evidence>
<dbReference type="AlphaFoldDB" id="A0A098VQS8"/>
<dbReference type="GeneID" id="25259805"/>
<dbReference type="GeneID" id="25259041"/>
<dbReference type="GO" id="GO:0033186">
    <property type="term" value="C:CAF-1 complex"/>
    <property type="evidence" value="ECO:0007669"/>
    <property type="project" value="TreeGrafter"/>
</dbReference>
<dbReference type="GO" id="GO:0006334">
    <property type="term" value="P:nucleosome assembly"/>
    <property type="evidence" value="ECO:0007669"/>
    <property type="project" value="TreeGrafter"/>
</dbReference>
<dbReference type="PANTHER" id="PTHR15271:SF4">
    <property type="entry name" value="CHROMATIN ASSEMBLY FACTOR 1 SUBUNIT B"/>
    <property type="match status" value="1"/>
</dbReference>
<name>A0A098VQS8_9MICR</name>
<dbReference type="VEuPathDB" id="MicrosporidiaDB:DI09_39p90"/>
<dbReference type="SUPFAM" id="SSF50978">
    <property type="entry name" value="WD40 repeat-like"/>
    <property type="match status" value="1"/>
</dbReference>
<dbReference type="InterPro" id="IPR001680">
    <property type="entry name" value="WD40_rpt"/>
</dbReference>
<dbReference type="GO" id="GO:0005634">
    <property type="term" value="C:nucleus"/>
    <property type="evidence" value="ECO:0007669"/>
    <property type="project" value="TreeGrafter"/>
</dbReference>
<dbReference type="InterPro" id="IPR036322">
    <property type="entry name" value="WD40_repeat_dom_sf"/>
</dbReference>
<dbReference type="OrthoDB" id="71227at2759"/>
<comment type="caution">
    <text evidence="1">The sequence shown here is derived from an EMBL/GenBank/DDBJ whole genome shotgun (WGS) entry which is preliminary data.</text>
</comment>
<dbReference type="EMBL" id="JMKJ01000126">
    <property type="protein sequence ID" value="KGG52077.1"/>
    <property type="molecule type" value="Genomic_DNA"/>
</dbReference>
<protein>
    <submittedName>
        <fullName evidence="1">Putative WD repeat-containing protein</fullName>
    </submittedName>
</protein>
<dbReference type="Gene3D" id="2.130.10.10">
    <property type="entry name" value="YVTN repeat-like/Quinoprotein amine dehydrogenase"/>
    <property type="match status" value="1"/>
</dbReference>
<dbReference type="Pfam" id="PF00400">
    <property type="entry name" value="WD40"/>
    <property type="match status" value="2"/>
</dbReference>
<gene>
    <name evidence="2" type="ORF">DI09_213p50</name>
    <name evidence="1" type="ORF">DI09_39p90</name>
</gene>
<organism evidence="1 3">
    <name type="scientific">Mitosporidium daphniae</name>
    <dbReference type="NCBI Taxonomy" id="1485682"/>
    <lineage>
        <taxon>Eukaryota</taxon>
        <taxon>Fungi</taxon>
        <taxon>Fungi incertae sedis</taxon>
        <taxon>Microsporidia</taxon>
        <taxon>Mitosporidium</taxon>
    </lineage>
</organism>
<dbReference type="InterPro" id="IPR045145">
    <property type="entry name" value="PTHR15271"/>
</dbReference>
<dbReference type="EMBL" id="JMKJ01000332">
    <property type="protein sequence ID" value="KGG51315.1"/>
    <property type="molecule type" value="Genomic_DNA"/>
</dbReference>
<reference evidence="1 3" key="1">
    <citation type="submission" date="2014-04" db="EMBL/GenBank/DDBJ databases">
        <title>A new species of microsporidia sheds light on the evolution of extreme parasitism.</title>
        <authorList>
            <person name="Haag K.L."/>
            <person name="James T.Y."/>
            <person name="Larsson R."/>
            <person name="Schaer T.M."/>
            <person name="Refardt D."/>
            <person name="Pombert J.-F."/>
            <person name="Ebert D."/>
        </authorList>
    </citation>
    <scope>NUCLEOTIDE SEQUENCE [LARGE SCALE GENOMIC DNA]</scope>
    <source>
        <strain evidence="1 3">UGP3</strain>
        <tissue evidence="1">Spores</tissue>
    </source>
</reference>
<dbReference type="InterPro" id="IPR015943">
    <property type="entry name" value="WD40/YVTN_repeat-like_dom_sf"/>
</dbReference>
<dbReference type="GO" id="GO:0006335">
    <property type="term" value="P:DNA replication-dependent chromatin assembly"/>
    <property type="evidence" value="ECO:0007669"/>
    <property type="project" value="InterPro"/>
</dbReference>
<dbReference type="RefSeq" id="XP_013237759.1">
    <property type="nucleotide sequence ID" value="XM_013382305.1"/>
</dbReference>
<dbReference type="HOGENOM" id="CLU_2638594_0_0_1"/>